<keyword evidence="2" id="KW-1185">Reference proteome</keyword>
<evidence type="ECO:0000313" key="1">
    <source>
        <dbReference type="EMBL" id="MBF9233448.1"/>
    </source>
</evidence>
<protein>
    <submittedName>
        <fullName evidence="1">Uncharacterized protein</fullName>
    </submittedName>
</protein>
<reference evidence="1" key="1">
    <citation type="submission" date="2020-11" db="EMBL/GenBank/DDBJ databases">
        <authorList>
            <person name="Kim M.K."/>
        </authorList>
    </citation>
    <scope>NUCLEOTIDE SEQUENCE</scope>
    <source>
        <strain evidence="1">BT350</strain>
    </source>
</reference>
<name>A0A931BRR8_9HYPH</name>
<organism evidence="1 2">
    <name type="scientific">Microvirga alba</name>
    <dbReference type="NCBI Taxonomy" id="2791025"/>
    <lineage>
        <taxon>Bacteria</taxon>
        <taxon>Pseudomonadati</taxon>
        <taxon>Pseudomonadota</taxon>
        <taxon>Alphaproteobacteria</taxon>
        <taxon>Hyphomicrobiales</taxon>
        <taxon>Methylobacteriaceae</taxon>
        <taxon>Microvirga</taxon>
    </lineage>
</organism>
<evidence type="ECO:0000313" key="2">
    <source>
        <dbReference type="Proteomes" id="UP000599312"/>
    </source>
</evidence>
<gene>
    <name evidence="1" type="ORF">I2H38_08645</name>
</gene>
<accession>A0A931BRR8</accession>
<sequence length="160" mass="17451">MLETQFSTGCRVAASPIAKCGIVALLALEWMTTTSVAKPNVGSQACRQVTEAVLKGDAEAAVAAINQEPQHRDKTLEIMTRMADSLAGLFKGKTPRLERSLSDISVEGYPISLQIWSFGDQEVYLVGCLLRLEEGVQLNIQIRSSVDEVVQKIKTKLKSD</sequence>
<comment type="caution">
    <text evidence="1">The sequence shown here is derived from an EMBL/GenBank/DDBJ whole genome shotgun (WGS) entry which is preliminary data.</text>
</comment>
<dbReference type="AlphaFoldDB" id="A0A931BRR8"/>
<dbReference type="Proteomes" id="UP000599312">
    <property type="component" value="Unassembled WGS sequence"/>
</dbReference>
<proteinExistence type="predicted"/>
<dbReference type="RefSeq" id="WP_196271453.1">
    <property type="nucleotide sequence ID" value="NZ_JADQDO010000003.1"/>
</dbReference>
<dbReference type="EMBL" id="JADQDO010000003">
    <property type="protein sequence ID" value="MBF9233448.1"/>
    <property type="molecule type" value="Genomic_DNA"/>
</dbReference>